<dbReference type="RefSeq" id="WP_064720204.1">
    <property type="nucleotide sequence ID" value="NZ_LXEV01000024.1"/>
</dbReference>
<dbReference type="Pfam" id="PF00005">
    <property type="entry name" value="ABC_tran"/>
    <property type="match status" value="1"/>
</dbReference>
<dbReference type="GO" id="GO:0016887">
    <property type="term" value="F:ATP hydrolysis activity"/>
    <property type="evidence" value="ECO:0007669"/>
    <property type="project" value="InterPro"/>
</dbReference>
<dbReference type="PANTHER" id="PTHR42781">
    <property type="entry name" value="SPERMIDINE/PUTRESCINE IMPORT ATP-BINDING PROTEIN POTA"/>
    <property type="match status" value="1"/>
</dbReference>
<gene>
    <name evidence="5" type="ORF">M997_2244</name>
</gene>
<evidence type="ECO:0000313" key="6">
    <source>
        <dbReference type="Proteomes" id="UP000078250"/>
    </source>
</evidence>
<sequence length="203" mass="22996">MLEINLLTTGILNDISLNVIKGECLGVSGTSGSGKTTLLNAIAGYTNYFGDIILDNKNINQQPVWLRSCRYLNQRLYLFPFMTVAQNLWLAQYGAKQKRNKNREIEILEQMGIAHLSARYPNQISGGEQQRVALARALISQPKLLLLDEPFSSLDWETRYQLWDIIIALKTKQMTMIMVTHEPREIEALADKTILLSKGQIIS</sequence>
<dbReference type="PANTHER" id="PTHR42781:SF4">
    <property type="entry name" value="SPERMIDINE_PUTRESCINE IMPORT ATP-BINDING PROTEIN POTA"/>
    <property type="match status" value="1"/>
</dbReference>
<dbReference type="EMBL" id="LXEV01000024">
    <property type="protein sequence ID" value="OAT46367.1"/>
    <property type="molecule type" value="Genomic_DNA"/>
</dbReference>
<evidence type="ECO:0000256" key="3">
    <source>
        <dbReference type="ARBA" id="ARBA00022840"/>
    </source>
</evidence>
<protein>
    <submittedName>
        <fullName evidence="5">ATP-binding component of an ABC superfamily transporter</fullName>
        <ecNumber evidence="5">3.6.1.15</ecNumber>
        <ecNumber evidence="5">3.6.1.3</ecNumber>
    </submittedName>
</protein>
<evidence type="ECO:0000313" key="5">
    <source>
        <dbReference type="EMBL" id="OAT46367.1"/>
    </source>
</evidence>
<keyword evidence="6" id="KW-1185">Reference proteome</keyword>
<proteinExistence type="predicted"/>
<dbReference type="EC" id="3.6.1.3" evidence="5"/>
<organism evidence="5 6">
    <name type="scientific">Proteus hauseri ATCC 700826</name>
    <dbReference type="NCBI Taxonomy" id="1354271"/>
    <lineage>
        <taxon>Bacteria</taxon>
        <taxon>Pseudomonadati</taxon>
        <taxon>Pseudomonadota</taxon>
        <taxon>Gammaproteobacteria</taxon>
        <taxon>Enterobacterales</taxon>
        <taxon>Morganellaceae</taxon>
        <taxon>Proteus</taxon>
    </lineage>
</organism>
<dbReference type="InterPro" id="IPR027417">
    <property type="entry name" value="P-loop_NTPase"/>
</dbReference>
<name>A0AAJ3LTA8_PROHU</name>
<keyword evidence="2" id="KW-0547">Nucleotide-binding</keyword>
<evidence type="ECO:0000256" key="1">
    <source>
        <dbReference type="ARBA" id="ARBA00022448"/>
    </source>
</evidence>
<dbReference type="InterPro" id="IPR017871">
    <property type="entry name" value="ABC_transporter-like_CS"/>
</dbReference>
<dbReference type="PROSITE" id="PS50893">
    <property type="entry name" value="ABC_TRANSPORTER_2"/>
    <property type="match status" value="1"/>
</dbReference>
<dbReference type="AlphaFoldDB" id="A0AAJ3LTA8"/>
<dbReference type="Proteomes" id="UP000078250">
    <property type="component" value="Unassembled WGS sequence"/>
</dbReference>
<keyword evidence="5" id="KW-0378">Hydrolase</keyword>
<dbReference type="SMART" id="SM00382">
    <property type="entry name" value="AAA"/>
    <property type="match status" value="1"/>
</dbReference>
<keyword evidence="3 5" id="KW-0067">ATP-binding</keyword>
<dbReference type="PROSITE" id="PS00211">
    <property type="entry name" value="ABC_TRANSPORTER_1"/>
    <property type="match status" value="1"/>
</dbReference>
<dbReference type="EC" id="3.6.1.15" evidence="5"/>
<dbReference type="InterPro" id="IPR050093">
    <property type="entry name" value="ABC_SmlMolc_Importer"/>
</dbReference>
<dbReference type="GO" id="GO:0005524">
    <property type="term" value="F:ATP binding"/>
    <property type="evidence" value="ECO:0007669"/>
    <property type="project" value="UniProtKB-KW"/>
</dbReference>
<dbReference type="InterPro" id="IPR003593">
    <property type="entry name" value="AAA+_ATPase"/>
</dbReference>
<reference evidence="5 6" key="1">
    <citation type="submission" date="2016-04" db="EMBL/GenBank/DDBJ databases">
        <title>ATOL: Assembling a taxonomically balanced genome-scale reconstruction of the evolutionary history of the Enterobacteriaceae.</title>
        <authorList>
            <person name="Plunkett G.III."/>
            <person name="Neeno-Eckwall E.C."/>
            <person name="Glasner J.D."/>
            <person name="Perna N.T."/>
        </authorList>
    </citation>
    <scope>NUCLEOTIDE SEQUENCE [LARGE SCALE GENOMIC DNA]</scope>
    <source>
        <strain evidence="5 6">ATCC 700826</strain>
    </source>
</reference>
<dbReference type="InterPro" id="IPR003439">
    <property type="entry name" value="ABC_transporter-like_ATP-bd"/>
</dbReference>
<feature type="domain" description="ABC transporter" evidence="4">
    <location>
        <begin position="1"/>
        <end position="202"/>
    </location>
</feature>
<comment type="caution">
    <text evidence="5">The sequence shown here is derived from an EMBL/GenBank/DDBJ whole genome shotgun (WGS) entry which is preliminary data.</text>
</comment>
<dbReference type="SUPFAM" id="SSF52540">
    <property type="entry name" value="P-loop containing nucleoside triphosphate hydrolases"/>
    <property type="match status" value="1"/>
</dbReference>
<evidence type="ECO:0000259" key="4">
    <source>
        <dbReference type="PROSITE" id="PS50893"/>
    </source>
</evidence>
<dbReference type="Gene3D" id="3.40.50.300">
    <property type="entry name" value="P-loop containing nucleotide triphosphate hydrolases"/>
    <property type="match status" value="1"/>
</dbReference>
<evidence type="ECO:0000256" key="2">
    <source>
        <dbReference type="ARBA" id="ARBA00022741"/>
    </source>
</evidence>
<accession>A0AAJ3LTA8</accession>
<keyword evidence="1" id="KW-0813">Transport</keyword>